<organism evidence="1 2">
    <name type="scientific">Winogradskyella flava</name>
    <dbReference type="NCBI Taxonomy" id="1884876"/>
    <lineage>
        <taxon>Bacteria</taxon>
        <taxon>Pseudomonadati</taxon>
        <taxon>Bacteroidota</taxon>
        <taxon>Flavobacteriia</taxon>
        <taxon>Flavobacteriales</taxon>
        <taxon>Flavobacteriaceae</taxon>
        <taxon>Winogradskyella</taxon>
    </lineage>
</organism>
<gene>
    <name evidence="1" type="ORF">H7F21_08195</name>
</gene>
<dbReference type="AlphaFoldDB" id="A0A842ISD9"/>
<accession>A0A842ISD9</accession>
<dbReference type="Proteomes" id="UP000533900">
    <property type="component" value="Unassembled WGS sequence"/>
</dbReference>
<comment type="caution">
    <text evidence="1">The sequence shown here is derived from an EMBL/GenBank/DDBJ whole genome shotgun (WGS) entry which is preliminary data.</text>
</comment>
<reference evidence="1" key="1">
    <citation type="submission" date="2020-08" db="EMBL/GenBank/DDBJ databases">
        <title>Winogradskyella ouciana sp. nov., isolated from the hadal seawater of the Mariana Trench.</title>
        <authorList>
            <person name="He X."/>
        </authorList>
    </citation>
    <scope>NUCLEOTIDE SEQUENCE [LARGE SCALE GENOMIC DNA]</scope>
    <source>
        <strain evidence="1">KCTC 52348</strain>
    </source>
</reference>
<dbReference type="Gene3D" id="3.40.50.720">
    <property type="entry name" value="NAD(P)-binding Rossmann-like Domain"/>
    <property type="match status" value="1"/>
</dbReference>
<keyword evidence="2" id="KW-1185">Reference proteome</keyword>
<dbReference type="Pfam" id="PF13450">
    <property type="entry name" value="NAD_binding_8"/>
    <property type="match status" value="1"/>
</dbReference>
<dbReference type="SUPFAM" id="SSF51971">
    <property type="entry name" value="Nucleotide-binding domain"/>
    <property type="match status" value="1"/>
</dbReference>
<protein>
    <submittedName>
        <fullName evidence="1">NAD(P)-binding protein</fullName>
    </submittedName>
</protein>
<dbReference type="RefSeq" id="WP_185788787.1">
    <property type="nucleotide sequence ID" value="NZ_JACLCP010000002.1"/>
</dbReference>
<dbReference type="EMBL" id="JACLCP010000002">
    <property type="protein sequence ID" value="MBC2845069.1"/>
    <property type="molecule type" value="Genomic_DNA"/>
</dbReference>
<evidence type="ECO:0000313" key="1">
    <source>
        <dbReference type="EMBL" id="MBC2845069.1"/>
    </source>
</evidence>
<evidence type="ECO:0000313" key="2">
    <source>
        <dbReference type="Proteomes" id="UP000533900"/>
    </source>
</evidence>
<sequence>MDTKELKEFIKQFEIDGTGDLLLGIFQPGMTVYNQQLRALNIFYAALETGKIKKGDQLAVIGAGVAGLSFSLAALKKGFKVDLFEKCSLNYVDDGLKEIFNNF</sequence>
<proteinExistence type="predicted"/>
<name>A0A842ISD9_9FLAO</name>